<dbReference type="GeneID" id="19880396"/>
<dbReference type="VEuPathDB" id="MicrosporidiaDB:VCUG_02535"/>
<feature type="transmembrane region" description="Helical" evidence="1">
    <location>
        <begin position="215"/>
        <end position="232"/>
    </location>
</feature>
<dbReference type="HOGENOM" id="CLU_894875_0_0_1"/>
<keyword evidence="1" id="KW-0472">Membrane</keyword>
<protein>
    <submittedName>
        <fullName evidence="2">Uncharacterized protein</fullName>
    </submittedName>
</protein>
<dbReference type="EMBL" id="GL877475">
    <property type="protein sequence ID" value="ELA45979.1"/>
    <property type="molecule type" value="Genomic_DNA"/>
</dbReference>
<gene>
    <name evidence="2" type="ORF">VCUG_02535</name>
</gene>
<reference evidence="3" key="1">
    <citation type="submission" date="2011-03" db="EMBL/GenBank/DDBJ databases">
        <title>The genome sequence of Vavraia culicis strain floridensis.</title>
        <authorList>
            <consortium name="The Broad Institute Genome Sequencing Platform"/>
            <person name="Cuomo C."/>
            <person name="Becnel J."/>
            <person name="Sanscrainte N."/>
            <person name="Young S.K."/>
            <person name="Zeng Q."/>
            <person name="Gargeya S."/>
            <person name="Fitzgerald M."/>
            <person name="Haas B."/>
            <person name="Abouelleil A."/>
            <person name="Alvarado L."/>
            <person name="Arachchi H.M."/>
            <person name="Berlin A."/>
            <person name="Chapman S.B."/>
            <person name="Gearin G."/>
            <person name="Goldberg J."/>
            <person name="Griggs A."/>
            <person name="Gujja S."/>
            <person name="Hansen M."/>
            <person name="Heiman D."/>
            <person name="Howarth C."/>
            <person name="Larimer J."/>
            <person name="Lui A."/>
            <person name="MacDonald P.J.P."/>
            <person name="McCowen C."/>
            <person name="Montmayeur A."/>
            <person name="Murphy C."/>
            <person name="Neiman D."/>
            <person name="Pearson M."/>
            <person name="Priest M."/>
            <person name="Roberts A."/>
            <person name="Saif S."/>
            <person name="Shea T."/>
            <person name="Sisk P."/>
            <person name="Stolte C."/>
            <person name="Sykes S."/>
            <person name="Wortman J."/>
            <person name="Nusbaum C."/>
            <person name="Birren B."/>
        </authorList>
    </citation>
    <scope>NUCLEOTIDE SEQUENCE [LARGE SCALE GENOMIC DNA]</scope>
    <source>
        <strain evidence="3">floridensis</strain>
    </source>
</reference>
<dbReference type="AlphaFoldDB" id="L2GQT5"/>
<evidence type="ECO:0000313" key="2">
    <source>
        <dbReference type="EMBL" id="ELA45979.1"/>
    </source>
</evidence>
<evidence type="ECO:0000313" key="3">
    <source>
        <dbReference type="Proteomes" id="UP000011081"/>
    </source>
</evidence>
<organism evidence="2 3">
    <name type="scientific">Vavraia culicis (isolate floridensis)</name>
    <name type="common">Microsporidian parasite</name>
    <dbReference type="NCBI Taxonomy" id="948595"/>
    <lineage>
        <taxon>Eukaryota</taxon>
        <taxon>Fungi</taxon>
        <taxon>Fungi incertae sedis</taxon>
        <taxon>Microsporidia</taxon>
        <taxon>Pleistophoridae</taxon>
        <taxon>Vavraia</taxon>
    </lineage>
</organism>
<keyword evidence="1" id="KW-1133">Transmembrane helix</keyword>
<sequence>MFSKLKFILFTTVPFIAHHILQKRTIPSNGVLAWLTTKDERVEELVYRTVTKAWCAVRGSARTGTISNSCASTRIMYVLPLVHLFNLSLHPFIAHSNPVYDVVFQNRYCNIKMVVFMVCARYGWIFKESVALIGWYVWSVADSGWSEWVGCGVDGCADGCAGIAADAAANNNRKNAVQLANLAKWSYSSSAPHIPWLHPSPNVHSFALLNIFDPYYHPLILLYLCTFVYLLLTSRYTMHVLVSFLGYNEVEHVMLCADMVPVLVVRRWIVGGYFGGRGYAMWAVGWCECLLVVGMCVVGYMRRRGIAGIAR</sequence>
<dbReference type="InParanoid" id="L2GQT5"/>
<accession>L2GQT5</accession>
<dbReference type="RefSeq" id="XP_008075542.1">
    <property type="nucleotide sequence ID" value="XM_008077351.1"/>
</dbReference>
<dbReference type="OrthoDB" id="10483264at2759"/>
<evidence type="ECO:0000256" key="1">
    <source>
        <dbReference type="SAM" id="Phobius"/>
    </source>
</evidence>
<dbReference type="Proteomes" id="UP000011081">
    <property type="component" value="Unassembled WGS sequence"/>
</dbReference>
<proteinExistence type="predicted"/>
<keyword evidence="1" id="KW-0812">Transmembrane</keyword>
<keyword evidence="3" id="KW-1185">Reference proteome</keyword>
<feature type="transmembrane region" description="Helical" evidence="1">
    <location>
        <begin position="280"/>
        <end position="301"/>
    </location>
</feature>
<name>L2GQT5_VAVCU</name>